<evidence type="ECO:0000313" key="1">
    <source>
        <dbReference type="EMBL" id="MFD0751341.1"/>
    </source>
</evidence>
<name>A0ABW2YZ42_9SPHI</name>
<sequence length="65" mass="7230">MNIIKLALVGAAVVYGVNYLTKKREDGTSILDDLTDNGPDWLNDAKQFATQTVDNLKQNFNDKQS</sequence>
<reference evidence="2" key="1">
    <citation type="journal article" date="2019" name="Int. J. Syst. Evol. Microbiol.">
        <title>The Global Catalogue of Microorganisms (GCM) 10K type strain sequencing project: providing services to taxonomists for standard genome sequencing and annotation.</title>
        <authorList>
            <consortium name="The Broad Institute Genomics Platform"/>
            <consortium name="The Broad Institute Genome Sequencing Center for Infectious Disease"/>
            <person name="Wu L."/>
            <person name="Ma J."/>
        </authorList>
    </citation>
    <scope>NUCLEOTIDE SEQUENCE [LARGE SCALE GENOMIC DNA]</scope>
    <source>
        <strain evidence="2">CCUG 63418</strain>
    </source>
</reference>
<comment type="caution">
    <text evidence="1">The sequence shown here is derived from an EMBL/GenBank/DDBJ whole genome shotgun (WGS) entry which is preliminary data.</text>
</comment>
<proteinExistence type="predicted"/>
<evidence type="ECO:0000313" key="2">
    <source>
        <dbReference type="Proteomes" id="UP001596958"/>
    </source>
</evidence>
<dbReference type="EMBL" id="JBHTHU010000019">
    <property type="protein sequence ID" value="MFD0751341.1"/>
    <property type="molecule type" value="Genomic_DNA"/>
</dbReference>
<keyword evidence="2" id="KW-1185">Reference proteome</keyword>
<protein>
    <submittedName>
        <fullName evidence="1">YtxH domain-containing protein</fullName>
    </submittedName>
</protein>
<gene>
    <name evidence="1" type="ORF">ACFQZS_14415</name>
</gene>
<accession>A0ABW2YZ42</accession>
<dbReference type="Proteomes" id="UP001596958">
    <property type="component" value="Unassembled WGS sequence"/>
</dbReference>
<dbReference type="RefSeq" id="WP_377101406.1">
    <property type="nucleotide sequence ID" value="NZ_JBHTHU010000019.1"/>
</dbReference>
<organism evidence="1 2">
    <name type="scientific">Mucilaginibacter calamicampi</name>
    <dbReference type="NCBI Taxonomy" id="1302352"/>
    <lineage>
        <taxon>Bacteria</taxon>
        <taxon>Pseudomonadati</taxon>
        <taxon>Bacteroidota</taxon>
        <taxon>Sphingobacteriia</taxon>
        <taxon>Sphingobacteriales</taxon>
        <taxon>Sphingobacteriaceae</taxon>
        <taxon>Mucilaginibacter</taxon>
    </lineage>
</organism>